<dbReference type="PROSITE" id="PS00893">
    <property type="entry name" value="NUDIX_BOX"/>
    <property type="match status" value="1"/>
</dbReference>
<dbReference type="Gene3D" id="3.90.79.10">
    <property type="entry name" value="Nucleoside Triphosphate Pyrophosphohydrolase"/>
    <property type="match status" value="1"/>
</dbReference>
<name>A0A1I2KMC3_9BACL</name>
<dbReference type="InterPro" id="IPR020084">
    <property type="entry name" value="NUDIX_hydrolase_CS"/>
</dbReference>
<protein>
    <submittedName>
        <fullName evidence="4">Diadenosine hexaphosphate hydrolase (ATP-forming)</fullName>
    </submittedName>
</protein>
<dbReference type="PANTHER" id="PTHR21340:SF0">
    <property type="entry name" value="BIS(5'-NUCLEOSYL)-TETRAPHOSPHATASE [ASYMMETRICAL]"/>
    <property type="match status" value="1"/>
</dbReference>
<dbReference type="Proteomes" id="UP000198661">
    <property type="component" value="Unassembled WGS sequence"/>
</dbReference>
<feature type="domain" description="Nudix hydrolase" evidence="3">
    <location>
        <begin position="13"/>
        <end position="143"/>
    </location>
</feature>
<dbReference type="GO" id="GO:0006167">
    <property type="term" value="P:AMP biosynthetic process"/>
    <property type="evidence" value="ECO:0007669"/>
    <property type="project" value="TreeGrafter"/>
</dbReference>
<dbReference type="EMBL" id="FOOK01000002">
    <property type="protein sequence ID" value="SFF68142.1"/>
    <property type="molecule type" value="Genomic_DNA"/>
</dbReference>
<evidence type="ECO:0000313" key="4">
    <source>
        <dbReference type="EMBL" id="SFF68142.1"/>
    </source>
</evidence>
<organism evidence="4 5">
    <name type="scientific">Planifilum fulgidum</name>
    <dbReference type="NCBI Taxonomy" id="201973"/>
    <lineage>
        <taxon>Bacteria</taxon>
        <taxon>Bacillati</taxon>
        <taxon>Bacillota</taxon>
        <taxon>Bacilli</taxon>
        <taxon>Bacillales</taxon>
        <taxon>Thermoactinomycetaceae</taxon>
        <taxon>Planifilum</taxon>
    </lineage>
</organism>
<dbReference type="InterPro" id="IPR000086">
    <property type="entry name" value="NUDIX_hydrolase_dom"/>
</dbReference>
<evidence type="ECO:0000259" key="3">
    <source>
        <dbReference type="PROSITE" id="PS51462"/>
    </source>
</evidence>
<evidence type="ECO:0000256" key="2">
    <source>
        <dbReference type="RuleBase" id="RU003476"/>
    </source>
</evidence>
<proteinExistence type="inferred from homology"/>
<dbReference type="CDD" id="cd03673">
    <property type="entry name" value="NUDIX_Ap6A_hydrolase"/>
    <property type="match status" value="1"/>
</dbReference>
<keyword evidence="1 2" id="KW-0378">Hydrolase</keyword>
<dbReference type="STRING" id="201973.SAMN04488025_102159"/>
<sequence>MIQNQGGKVVDGLKEVSAGGVVFRRRDGRAEILLIEDRYARWTLPKGKREKGETNEETALREIREETGVSGRILRPLTTVRYRYFHPDRGDVEKEVHYFLVEATSEALDPALSEIGGARWLSPEEAFRLMQREGYDNNLPVMEEAYRHLGLRAGET</sequence>
<keyword evidence="5" id="KW-1185">Reference proteome</keyword>
<dbReference type="InterPro" id="IPR051325">
    <property type="entry name" value="Nudix_hydrolase_domain"/>
</dbReference>
<dbReference type="RefSeq" id="WP_245751966.1">
    <property type="nucleotide sequence ID" value="NZ_FOOK01000002.1"/>
</dbReference>
<dbReference type="PRINTS" id="PR00502">
    <property type="entry name" value="NUDIXFAMILY"/>
</dbReference>
<comment type="similarity">
    <text evidence="2">Belongs to the Nudix hydrolase family.</text>
</comment>
<dbReference type="Pfam" id="PF00293">
    <property type="entry name" value="NUDIX"/>
    <property type="match status" value="1"/>
</dbReference>
<dbReference type="SUPFAM" id="SSF55811">
    <property type="entry name" value="Nudix"/>
    <property type="match status" value="1"/>
</dbReference>
<accession>A0A1I2KMC3</accession>
<dbReference type="GO" id="GO:0006754">
    <property type="term" value="P:ATP biosynthetic process"/>
    <property type="evidence" value="ECO:0007669"/>
    <property type="project" value="TreeGrafter"/>
</dbReference>
<reference evidence="4 5" key="1">
    <citation type="submission" date="2016-10" db="EMBL/GenBank/DDBJ databases">
        <authorList>
            <person name="de Groot N.N."/>
        </authorList>
    </citation>
    <scope>NUCLEOTIDE SEQUENCE [LARGE SCALE GENOMIC DNA]</scope>
    <source>
        <strain evidence="4 5">DSM 44945</strain>
    </source>
</reference>
<dbReference type="InterPro" id="IPR015797">
    <property type="entry name" value="NUDIX_hydrolase-like_dom_sf"/>
</dbReference>
<dbReference type="PROSITE" id="PS51462">
    <property type="entry name" value="NUDIX"/>
    <property type="match status" value="1"/>
</dbReference>
<dbReference type="PANTHER" id="PTHR21340">
    <property type="entry name" value="DIADENOSINE 5,5-P1,P4-TETRAPHOSPHATE PYROPHOSPHOHYDROLASE MUTT"/>
    <property type="match status" value="1"/>
</dbReference>
<dbReference type="InterPro" id="IPR020476">
    <property type="entry name" value="Nudix_hydrolase"/>
</dbReference>
<gene>
    <name evidence="4" type="ORF">SAMN04488025_102159</name>
</gene>
<evidence type="ECO:0000313" key="5">
    <source>
        <dbReference type="Proteomes" id="UP000198661"/>
    </source>
</evidence>
<dbReference type="AlphaFoldDB" id="A0A1I2KMC3"/>
<evidence type="ECO:0000256" key="1">
    <source>
        <dbReference type="ARBA" id="ARBA00022801"/>
    </source>
</evidence>
<dbReference type="GO" id="GO:0004081">
    <property type="term" value="F:bis(5'-nucleosyl)-tetraphosphatase (asymmetrical) activity"/>
    <property type="evidence" value="ECO:0007669"/>
    <property type="project" value="TreeGrafter"/>
</dbReference>